<gene>
    <name evidence="1" type="primary">ZBED9_22</name>
    <name evidence="1" type="ORF">N1851_028284</name>
</gene>
<name>A0AA47NTQ8_MERPO</name>
<evidence type="ECO:0000313" key="2">
    <source>
        <dbReference type="Proteomes" id="UP001174136"/>
    </source>
</evidence>
<dbReference type="EMBL" id="JAOPHQ010005405">
    <property type="protein sequence ID" value="KAK0135907.1"/>
    <property type="molecule type" value="Genomic_DNA"/>
</dbReference>
<evidence type="ECO:0000313" key="1">
    <source>
        <dbReference type="EMBL" id="KAK0135907.1"/>
    </source>
</evidence>
<proteinExistence type="predicted"/>
<dbReference type="AlphaFoldDB" id="A0AA47NTQ8"/>
<dbReference type="Proteomes" id="UP001174136">
    <property type="component" value="Unassembled WGS sequence"/>
</dbReference>
<organism evidence="1 2">
    <name type="scientific">Merluccius polli</name>
    <name type="common">Benguela hake</name>
    <name type="synonym">Merluccius cadenati</name>
    <dbReference type="NCBI Taxonomy" id="89951"/>
    <lineage>
        <taxon>Eukaryota</taxon>
        <taxon>Metazoa</taxon>
        <taxon>Chordata</taxon>
        <taxon>Craniata</taxon>
        <taxon>Vertebrata</taxon>
        <taxon>Euteleostomi</taxon>
        <taxon>Actinopterygii</taxon>
        <taxon>Neopterygii</taxon>
        <taxon>Teleostei</taxon>
        <taxon>Neoteleostei</taxon>
        <taxon>Acanthomorphata</taxon>
        <taxon>Zeiogadaria</taxon>
        <taxon>Gadariae</taxon>
        <taxon>Gadiformes</taxon>
        <taxon>Gadoidei</taxon>
        <taxon>Merlucciidae</taxon>
        <taxon>Merluccius</taxon>
    </lineage>
</organism>
<protein>
    <submittedName>
        <fullName evidence="1">SCAN domain-containing protein 3</fullName>
    </submittedName>
</protein>
<keyword evidence="2" id="KW-1185">Reference proteome</keyword>
<sequence length="141" mass="15889">MKRVCMLVTDGGSIHGRKRESFGSTLVRCCTSDDILTLHCASDEMSAEHHNLLLHNDVRWLSKGKALERFCDLREEITAFLLHSSSSKHKKAETHLNRILGDNFMADVCFLSDIFKHPNDLNVGLPGRDARIPSQTGPFRN</sequence>
<dbReference type="PANTHER" id="PTHR45913">
    <property type="entry name" value="EPM2A-INTERACTING PROTEIN 1"/>
    <property type="match status" value="1"/>
</dbReference>
<comment type="caution">
    <text evidence="1">The sequence shown here is derived from an EMBL/GenBank/DDBJ whole genome shotgun (WGS) entry which is preliminary data.</text>
</comment>
<reference evidence="1" key="1">
    <citation type="journal article" date="2023" name="Front. Mar. Sci.">
        <title>A new Merluccius polli reference genome to investigate the effects of global change in West African waters.</title>
        <authorList>
            <person name="Mateo J.L."/>
            <person name="Blanco-Fernandez C."/>
            <person name="Garcia-Vazquez E."/>
            <person name="Machado-Schiaffino G."/>
        </authorList>
    </citation>
    <scope>NUCLEOTIDE SEQUENCE</scope>
    <source>
        <strain evidence="1">C29</strain>
        <tissue evidence="1">Fin</tissue>
    </source>
</reference>
<dbReference type="PANTHER" id="PTHR45913:SF5">
    <property type="entry name" value="GENERAL TRANSCRIPTION FACTOR II-I REPEAT DOMAIN-CONTAINING PROTEIN 2A-LIKE PROTEIN"/>
    <property type="match status" value="1"/>
</dbReference>
<accession>A0AA47NTQ8</accession>